<dbReference type="EMBL" id="CP029543">
    <property type="protein sequence ID" value="AWV47963.1"/>
    <property type="molecule type" value="Genomic_DNA"/>
</dbReference>
<dbReference type="AlphaFoldDB" id="A0AAD0P8N2"/>
<proteinExistence type="predicted"/>
<dbReference type="Proteomes" id="UP000249682">
    <property type="component" value="Chromosome"/>
</dbReference>
<gene>
    <name evidence="1" type="ORF">DIJ64_07475</name>
</gene>
<sequence length="92" mass="10510">MALRNQGTNSQVSLAEDRDRRGLCVFRKAFGAARNWYRAMIQFQRSQPDSLINEKAENVLYQGVVGDSMLAEIPGTEFHGLVQRNNYEAFQK</sequence>
<protein>
    <submittedName>
        <fullName evidence="1">Uncharacterized protein</fullName>
    </submittedName>
</protein>
<evidence type="ECO:0000313" key="2">
    <source>
        <dbReference type="Proteomes" id="UP000249682"/>
    </source>
</evidence>
<name>A0AAD0P8N2_MYCLR</name>
<organism evidence="1 2">
    <name type="scientific">Mycobacterium leprae</name>
    <dbReference type="NCBI Taxonomy" id="1769"/>
    <lineage>
        <taxon>Bacteria</taxon>
        <taxon>Bacillati</taxon>
        <taxon>Actinomycetota</taxon>
        <taxon>Actinomycetes</taxon>
        <taxon>Mycobacteriales</taxon>
        <taxon>Mycobacteriaceae</taxon>
        <taxon>Mycobacterium</taxon>
    </lineage>
</organism>
<evidence type="ECO:0000313" key="1">
    <source>
        <dbReference type="EMBL" id="AWV47963.1"/>
    </source>
</evidence>
<accession>A0AAD0P8N2</accession>
<reference evidence="1 2" key="1">
    <citation type="submission" date="2018-05" db="EMBL/GenBank/DDBJ databases">
        <title>Evolution of small genomes with special reference to Mycobacterium leprae.</title>
        <authorList>
            <person name="Mohanty P.S."/>
            <person name="Bansal A.K."/>
            <person name="Gupta U.D."/>
            <person name="Naaz F."/>
            <person name="Dwivedi V.D."/>
            <person name="Singh H."/>
            <person name="Gupta G."/>
            <person name="Sharma S."/>
            <person name="Arora M."/>
        </authorList>
    </citation>
    <scope>NUCLEOTIDE SEQUENCE [LARGE SCALE GENOMIC DNA]</scope>
    <source>
        <strain evidence="1 2">MRHRU-235-G</strain>
    </source>
</reference>